<protein>
    <submittedName>
        <fullName evidence="8">BRISC and BRCA1-A complex member 1-like</fullName>
    </submittedName>
</protein>
<dbReference type="RefSeq" id="XP_022836582.1">
    <property type="nucleotide sequence ID" value="XM_022980814.1"/>
</dbReference>
<comment type="subcellular location">
    <subcellularLocation>
        <location evidence="1">Nucleus</location>
    </subcellularLocation>
</comment>
<evidence type="ECO:0000313" key="7">
    <source>
        <dbReference type="Proteomes" id="UP000301870"/>
    </source>
</evidence>
<dbReference type="GO" id="GO:0045739">
    <property type="term" value="P:positive regulation of DNA repair"/>
    <property type="evidence" value="ECO:0007669"/>
    <property type="project" value="InterPro"/>
</dbReference>
<sequence length="286" mass="32780">MDTPDLLTPFNPQSDSEPSNNTTGSAAIILSSSTNDDFSELQEQAMENIQKPNVPNVNVPERIVLCLDVCFDNNKSLYRLGDGSTFTPINMMKRVIEFFLHSKNAINKKTEFAIIVLKGTEAVWIQNFTNNIKDILSTIEYLGPEECTSEIFDMKNIFNWIHQKVEIPEHKDGESTQPPPYVVRLLVFYVRSNCIPIIPQNEAYYSILKKQLYFYIDILLAHEEECSVYKCEEVYDALQDLDNGYSYVFEVSRNATKIHDCIAKLLAHPLQRPLQKNTDYTFGAKN</sequence>
<evidence type="ECO:0000256" key="2">
    <source>
        <dbReference type="ARBA" id="ARBA00022490"/>
    </source>
</evidence>
<keyword evidence="2" id="KW-0963">Cytoplasm</keyword>
<gene>
    <name evidence="8" type="primary">LOC111363951</name>
</gene>
<keyword evidence="4" id="KW-0234">DNA repair</keyword>
<dbReference type="PANTHER" id="PTHR15660:SF1">
    <property type="entry name" value="BRISC AND BRCA1-A COMPLEX MEMBER 1"/>
    <property type="match status" value="1"/>
</dbReference>
<proteinExistence type="predicted"/>
<accession>A0A9J7EQP5</accession>
<feature type="region of interest" description="Disordered" evidence="6">
    <location>
        <begin position="1"/>
        <end position="24"/>
    </location>
</feature>
<dbReference type="GO" id="GO:0016604">
    <property type="term" value="C:nuclear body"/>
    <property type="evidence" value="ECO:0007669"/>
    <property type="project" value="TreeGrafter"/>
</dbReference>
<organism evidence="7 8">
    <name type="scientific">Spodoptera litura</name>
    <name type="common">Asian cotton leafworm</name>
    <dbReference type="NCBI Taxonomy" id="69820"/>
    <lineage>
        <taxon>Eukaryota</taxon>
        <taxon>Metazoa</taxon>
        <taxon>Ecdysozoa</taxon>
        <taxon>Arthropoda</taxon>
        <taxon>Hexapoda</taxon>
        <taxon>Insecta</taxon>
        <taxon>Pterygota</taxon>
        <taxon>Neoptera</taxon>
        <taxon>Endopterygota</taxon>
        <taxon>Lepidoptera</taxon>
        <taxon>Glossata</taxon>
        <taxon>Ditrysia</taxon>
        <taxon>Noctuoidea</taxon>
        <taxon>Noctuidae</taxon>
        <taxon>Amphipyrinae</taxon>
        <taxon>Spodoptera</taxon>
    </lineage>
</organism>
<keyword evidence="5" id="KW-0539">Nucleus</keyword>
<evidence type="ECO:0000313" key="8">
    <source>
        <dbReference type="RefSeq" id="XP_022836582.1"/>
    </source>
</evidence>
<evidence type="ECO:0000256" key="1">
    <source>
        <dbReference type="ARBA" id="ARBA00004123"/>
    </source>
</evidence>
<dbReference type="GO" id="GO:0070531">
    <property type="term" value="C:BRCA1-A complex"/>
    <property type="evidence" value="ECO:0007669"/>
    <property type="project" value="InterPro"/>
</dbReference>
<dbReference type="GO" id="GO:0007095">
    <property type="term" value="P:mitotic G2 DNA damage checkpoint signaling"/>
    <property type="evidence" value="ECO:0007669"/>
    <property type="project" value="TreeGrafter"/>
</dbReference>
<name>A0A9J7EQP5_SPOLT</name>
<dbReference type="GO" id="GO:0006302">
    <property type="term" value="P:double-strand break repair"/>
    <property type="evidence" value="ECO:0007669"/>
    <property type="project" value="TreeGrafter"/>
</dbReference>
<dbReference type="PANTHER" id="PTHR15660">
    <property type="entry name" value="BRISC AND BRCA1-A COMPLEX MEMBER 1"/>
    <property type="match status" value="1"/>
</dbReference>
<evidence type="ECO:0000256" key="3">
    <source>
        <dbReference type="ARBA" id="ARBA00022763"/>
    </source>
</evidence>
<dbReference type="GO" id="GO:0070552">
    <property type="term" value="C:BRISC complex"/>
    <property type="evidence" value="ECO:0007669"/>
    <property type="project" value="InterPro"/>
</dbReference>
<dbReference type="InterPro" id="IPR026126">
    <property type="entry name" value="BABAM1"/>
</dbReference>
<keyword evidence="7" id="KW-1185">Reference proteome</keyword>
<dbReference type="OrthoDB" id="547311at2759"/>
<dbReference type="GeneID" id="111363951"/>
<evidence type="ECO:0000256" key="5">
    <source>
        <dbReference type="ARBA" id="ARBA00023242"/>
    </source>
</evidence>
<evidence type="ECO:0000256" key="4">
    <source>
        <dbReference type="ARBA" id="ARBA00023204"/>
    </source>
</evidence>
<dbReference type="KEGG" id="sliu:111363951"/>
<feature type="compositionally biased region" description="Polar residues" evidence="6">
    <location>
        <begin position="10"/>
        <end position="24"/>
    </location>
</feature>
<dbReference type="CDD" id="cd21502">
    <property type="entry name" value="vWA_BABAM1"/>
    <property type="match status" value="1"/>
</dbReference>
<dbReference type="AlphaFoldDB" id="A0A9J7EQP5"/>
<reference evidence="8" key="1">
    <citation type="submission" date="2025-08" db="UniProtKB">
        <authorList>
            <consortium name="RefSeq"/>
        </authorList>
    </citation>
    <scope>IDENTIFICATION</scope>
    <source>
        <strain evidence="8">Ishihara</strain>
        <tissue evidence="8">Whole body</tissue>
    </source>
</reference>
<dbReference type="Proteomes" id="UP000301870">
    <property type="component" value="Unplaced"/>
</dbReference>
<evidence type="ECO:0000256" key="6">
    <source>
        <dbReference type="SAM" id="MobiDB-lite"/>
    </source>
</evidence>
<keyword evidence="3" id="KW-0227">DNA damage</keyword>